<keyword evidence="2" id="KW-1185">Reference proteome</keyword>
<accession>A0A9P7K5F3</accession>
<reference evidence="1" key="2">
    <citation type="submission" date="2021-10" db="EMBL/GenBank/DDBJ databases">
        <title>Phylogenomics reveals ancestral predisposition of the termite-cultivated fungus Termitomyces towards a domesticated lifestyle.</title>
        <authorList>
            <person name="Auxier B."/>
            <person name="Grum-Grzhimaylo A."/>
            <person name="Cardenas M.E."/>
            <person name="Lodge J.D."/>
            <person name="Laessoe T."/>
            <person name="Pedersen O."/>
            <person name="Smith M.E."/>
            <person name="Kuyper T.W."/>
            <person name="Franco-Molano E.A."/>
            <person name="Baroni T.J."/>
            <person name="Aanen D.K."/>
        </authorList>
    </citation>
    <scope>NUCLEOTIDE SEQUENCE</scope>
    <source>
        <strain evidence="1">D49</strain>
    </source>
</reference>
<dbReference type="AlphaFoldDB" id="A0A9P7K5F3"/>
<sequence>MNHRGSAQNRLSRYQAVHAYSHKETQLNALEAILIIGHAMFEADHEVAKGLLGCGGVLRELIKAVLEISELMSMSEKVEMLAQIEDFSGMMEYGNEALKELISCTKDSSDSEII</sequence>
<reference evidence="1" key="1">
    <citation type="submission" date="2021-02" db="EMBL/GenBank/DDBJ databases">
        <authorList>
            <person name="Nieuwenhuis M."/>
            <person name="Van De Peppel L.J.J."/>
        </authorList>
    </citation>
    <scope>NUCLEOTIDE SEQUENCE</scope>
    <source>
        <strain evidence="1">D49</strain>
    </source>
</reference>
<gene>
    <name evidence="1" type="ORF">H0H81_008451</name>
</gene>
<comment type="caution">
    <text evidence="1">The sequence shown here is derived from an EMBL/GenBank/DDBJ whole genome shotgun (WGS) entry which is preliminary data.</text>
</comment>
<dbReference type="Proteomes" id="UP000717328">
    <property type="component" value="Unassembled WGS sequence"/>
</dbReference>
<protein>
    <submittedName>
        <fullName evidence="1">Uncharacterized protein</fullName>
    </submittedName>
</protein>
<dbReference type="OrthoDB" id="2122982at2759"/>
<evidence type="ECO:0000313" key="1">
    <source>
        <dbReference type="EMBL" id="KAG5638951.1"/>
    </source>
</evidence>
<name>A0A9P7K5F3_9AGAR</name>
<dbReference type="EMBL" id="JABCKI010005737">
    <property type="protein sequence ID" value="KAG5638951.1"/>
    <property type="molecule type" value="Genomic_DNA"/>
</dbReference>
<proteinExistence type="predicted"/>
<organism evidence="1 2">
    <name type="scientific">Sphagnurus paluster</name>
    <dbReference type="NCBI Taxonomy" id="117069"/>
    <lineage>
        <taxon>Eukaryota</taxon>
        <taxon>Fungi</taxon>
        <taxon>Dikarya</taxon>
        <taxon>Basidiomycota</taxon>
        <taxon>Agaricomycotina</taxon>
        <taxon>Agaricomycetes</taxon>
        <taxon>Agaricomycetidae</taxon>
        <taxon>Agaricales</taxon>
        <taxon>Tricholomatineae</taxon>
        <taxon>Lyophyllaceae</taxon>
        <taxon>Sphagnurus</taxon>
    </lineage>
</organism>
<evidence type="ECO:0000313" key="2">
    <source>
        <dbReference type="Proteomes" id="UP000717328"/>
    </source>
</evidence>